<dbReference type="Proteomes" id="UP000546126">
    <property type="component" value="Unassembled WGS sequence"/>
</dbReference>
<evidence type="ECO:0000313" key="2">
    <source>
        <dbReference type="EMBL" id="NUW43895.1"/>
    </source>
</evidence>
<dbReference type="EMBL" id="JABWGO010000007">
    <property type="protein sequence ID" value="NUW43895.1"/>
    <property type="molecule type" value="Genomic_DNA"/>
</dbReference>
<keyword evidence="1" id="KW-0732">Signal</keyword>
<accession>A0A7Y6MEE1</accession>
<feature type="chain" id="PRO_5031399828" description="Secreted protein" evidence="1">
    <location>
        <begin position="31"/>
        <end position="120"/>
    </location>
</feature>
<reference evidence="2 3" key="1">
    <citation type="submission" date="2020-06" db="EMBL/GenBank/DDBJ databases">
        <authorList>
            <person name="Chanama M."/>
        </authorList>
    </citation>
    <scope>NUCLEOTIDE SEQUENCE [LARGE SCALE GENOMIC DNA]</scope>
    <source>
        <strain evidence="2 3">TBRC6557</strain>
    </source>
</reference>
<gene>
    <name evidence="2" type="ORF">HT134_27745</name>
</gene>
<evidence type="ECO:0000256" key="1">
    <source>
        <dbReference type="SAM" id="SignalP"/>
    </source>
</evidence>
<organism evidence="2 3">
    <name type="scientific">Nonomuraea rhodomycinica</name>
    <dbReference type="NCBI Taxonomy" id="1712872"/>
    <lineage>
        <taxon>Bacteria</taxon>
        <taxon>Bacillati</taxon>
        <taxon>Actinomycetota</taxon>
        <taxon>Actinomycetes</taxon>
        <taxon>Streptosporangiales</taxon>
        <taxon>Streptosporangiaceae</taxon>
        <taxon>Nonomuraea</taxon>
    </lineage>
</organism>
<feature type="signal peptide" evidence="1">
    <location>
        <begin position="1"/>
        <end position="30"/>
    </location>
</feature>
<evidence type="ECO:0000313" key="3">
    <source>
        <dbReference type="Proteomes" id="UP000546126"/>
    </source>
</evidence>
<proteinExistence type="predicted"/>
<comment type="caution">
    <text evidence="2">The sequence shown here is derived from an EMBL/GenBank/DDBJ whole genome shotgun (WGS) entry which is preliminary data.</text>
</comment>
<keyword evidence="3" id="KW-1185">Reference proteome</keyword>
<evidence type="ECO:0008006" key="4">
    <source>
        <dbReference type="Google" id="ProtNLM"/>
    </source>
</evidence>
<protein>
    <recommendedName>
        <fullName evidence="4">Secreted protein</fullName>
    </recommendedName>
</protein>
<dbReference type="AlphaFoldDB" id="A0A7Y6MEE1"/>
<sequence>MKMAAKLGSAVAASAFTLVLAGTSPSAAMAAPATTTAMTAAVPAAAQAVTAGPRPSVRWLCGKRIVKRLVPACTHGKWELPTVKKMRCLSGHGPYVGWTGPAKLSWWLHKCFETEEWTKW</sequence>
<dbReference type="RefSeq" id="WP_175603391.1">
    <property type="nucleotide sequence ID" value="NZ_JABWGO010000007.1"/>
</dbReference>
<name>A0A7Y6MEE1_9ACTN</name>